<evidence type="ECO:0000313" key="5">
    <source>
        <dbReference type="Proteomes" id="UP000280296"/>
    </source>
</evidence>
<evidence type="ECO:0000259" key="3">
    <source>
        <dbReference type="PROSITE" id="PS50198"/>
    </source>
</evidence>
<evidence type="ECO:0000256" key="1">
    <source>
        <dbReference type="PROSITE-ProRule" id="PRU00278"/>
    </source>
</evidence>
<dbReference type="Gene3D" id="1.10.4030.10">
    <property type="entry name" value="Porin chaperone SurA, peptide-binding domain"/>
    <property type="match status" value="1"/>
</dbReference>
<feature type="compositionally biased region" description="Pro residues" evidence="2">
    <location>
        <begin position="97"/>
        <end position="108"/>
    </location>
</feature>
<dbReference type="InterPro" id="IPR046357">
    <property type="entry name" value="PPIase_dom_sf"/>
</dbReference>
<reference evidence="4 5" key="1">
    <citation type="submission" date="2018-12" db="EMBL/GenBank/DDBJ databases">
        <authorList>
            <person name="Toschakov S.V."/>
        </authorList>
    </citation>
    <scope>NUCLEOTIDE SEQUENCE [LARGE SCALE GENOMIC DNA]</scope>
    <source>
        <strain evidence="4 5">GM2012</strain>
    </source>
</reference>
<dbReference type="InterPro" id="IPR000297">
    <property type="entry name" value="PPIase_PpiC"/>
</dbReference>
<dbReference type="Gene3D" id="3.10.50.40">
    <property type="match status" value="1"/>
</dbReference>
<protein>
    <recommendedName>
        <fullName evidence="3">PpiC domain-containing protein</fullName>
    </recommendedName>
</protein>
<dbReference type="PROSITE" id="PS50198">
    <property type="entry name" value="PPIC_PPIASE_2"/>
    <property type="match status" value="1"/>
</dbReference>
<dbReference type="PANTHER" id="PTHR47245:SF2">
    <property type="entry name" value="PEPTIDYL-PROLYL CIS-TRANS ISOMERASE HP_0175-RELATED"/>
    <property type="match status" value="1"/>
</dbReference>
<feature type="region of interest" description="Disordered" evidence="2">
    <location>
        <begin position="1"/>
        <end position="162"/>
    </location>
</feature>
<dbReference type="SUPFAM" id="SSF54534">
    <property type="entry name" value="FKBP-like"/>
    <property type="match status" value="1"/>
</dbReference>
<dbReference type="PANTHER" id="PTHR47245">
    <property type="entry name" value="PEPTIDYLPROLYL ISOMERASE"/>
    <property type="match status" value="1"/>
</dbReference>
<dbReference type="EMBL" id="RYZH01000033">
    <property type="protein sequence ID" value="RUL86173.1"/>
    <property type="molecule type" value="Genomic_DNA"/>
</dbReference>
<dbReference type="InterPro" id="IPR050245">
    <property type="entry name" value="PrsA_foldase"/>
</dbReference>
<accession>A0A432MHA7</accession>
<evidence type="ECO:0000313" key="4">
    <source>
        <dbReference type="EMBL" id="RUL86173.1"/>
    </source>
</evidence>
<keyword evidence="1" id="KW-0697">Rotamase</keyword>
<dbReference type="Proteomes" id="UP000280296">
    <property type="component" value="Unassembled WGS sequence"/>
</dbReference>
<dbReference type="GO" id="GO:0003755">
    <property type="term" value="F:peptidyl-prolyl cis-trans isomerase activity"/>
    <property type="evidence" value="ECO:0007669"/>
    <property type="project" value="UniProtKB-KW"/>
</dbReference>
<comment type="caution">
    <text evidence="4">The sequence shown here is derived from an EMBL/GenBank/DDBJ whole genome shotgun (WGS) entry which is preliminary data.</text>
</comment>
<reference evidence="4 5" key="2">
    <citation type="submission" date="2019-01" db="EMBL/GenBank/DDBJ databases">
        <title>Tautonia sociabilis, a novel thermotolerant planctomycete of Isosphaeraceae family, isolated from a 4000 m deep subterranean habitat.</title>
        <authorList>
            <person name="Kovaleva O.L."/>
            <person name="Elcheninov A.G."/>
            <person name="Van Heerden E."/>
            <person name="Toshchakov S.V."/>
            <person name="Novikov A."/>
            <person name="Bonch-Osmolovskaya E.A."/>
            <person name="Kublanov I.V."/>
        </authorList>
    </citation>
    <scope>NUCLEOTIDE SEQUENCE [LARGE SCALE GENOMIC DNA]</scope>
    <source>
        <strain evidence="4 5">GM2012</strain>
    </source>
</reference>
<organism evidence="4 5">
    <name type="scientific">Tautonia sociabilis</name>
    <dbReference type="NCBI Taxonomy" id="2080755"/>
    <lineage>
        <taxon>Bacteria</taxon>
        <taxon>Pseudomonadati</taxon>
        <taxon>Planctomycetota</taxon>
        <taxon>Planctomycetia</taxon>
        <taxon>Isosphaerales</taxon>
        <taxon>Isosphaeraceae</taxon>
        <taxon>Tautonia</taxon>
    </lineage>
</organism>
<keyword evidence="5" id="KW-1185">Reference proteome</keyword>
<dbReference type="AlphaFoldDB" id="A0A432MHA7"/>
<dbReference type="InterPro" id="IPR027304">
    <property type="entry name" value="Trigger_fact/SurA_dom_sf"/>
</dbReference>
<evidence type="ECO:0000256" key="2">
    <source>
        <dbReference type="SAM" id="MobiDB-lite"/>
    </source>
</evidence>
<proteinExistence type="predicted"/>
<sequence length="482" mass="52517">MLIGCGQTRDGVRPTAGLAPAAMPDGLPPIEQQVNSGPFPSPPAGDSSAPVVRTSGVHPGINGERAVEPPRLSSSTVPGSAESPPVATPARLASHPARPPAAPAPPSPTATSAQGVPENPGAVASHREEVDLPPPTASGGDGDAAVARASATEPPAPIGQPIGEWAARVDNDIITWNELQSAVARRLREIDPEGQATAEMRTALAQNILDHLIDRSLVIQKARRNELKDPKRWEMINKGAVDYFQRERLPGLLNQYKAQDRFELERILAERGESFEEILESFKLEFIYQQYLVMNVTSKIRVDLPEMRAYYHEHRDHEAFHRDAEITWREVVVRFANHPSRDAARAKAEQALARLARGEPFERVAEQLSEGPNAPQGGMWTSSPGSYSVAEVNQALESLAPGQTSAVIEGPDGLHIVRLESRVPAGRKRFEEVQDEIRDLLKAEKEAEVIDEYLRDLYQGAVVTTVFSEYVPRHLRGDGIGG</sequence>
<dbReference type="SUPFAM" id="SSF109998">
    <property type="entry name" value="Triger factor/SurA peptide-binding domain-like"/>
    <property type="match status" value="1"/>
</dbReference>
<gene>
    <name evidence="4" type="ORF">TsocGM_16540</name>
</gene>
<keyword evidence="1" id="KW-0413">Isomerase</keyword>
<feature type="domain" description="PpiC" evidence="3">
    <location>
        <begin position="323"/>
        <end position="421"/>
    </location>
</feature>
<dbReference type="Pfam" id="PF13145">
    <property type="entry name" value="Rotamase_2"/>
    <property type="match status" value="1"/>
</dbReference>
<name>A0A432MHA7_9BACT</name>